<sequence length="279" mass="32430">MSFWSKIGLASHKELVETKREMAESQDLLKKEIQLLFHKQTITQEEMVESLKETFLEATSQLEKKQKEDADALSAQVLGMKTRISKQLTDLTEQGQDLQTKIDMVQEIAKIQWASSLIDYVEELLDETEEKTKSARNEEDSSHPYHYDFGEVTTLFKFICRSMERAGFHIGWRNTKQTVQIYLRKEDGEKFENQIGAIQYEGSNDFDKKAPSTITLRFIIKNMPDMLVQELSSLLPKQQADLLLNRQKDIVSFRFYQLDAETKQKMNRISETISLSVVK</sequence>
<dbReference type="OrthoDB" id="2888483at2"/>
<accession>W4Q7U0</accession>
<organism evidence="1 2">
    <name type="scientific">Halalkalibacter wakoensis JCM 9140</name>
    <dbReference type="NCBI Taxonomy" id="1236970"/>
    <lineage>
        <taxon>Bacteria</taxon>
        <taxon>Bacillati</taxon>
        <taxon>Bacillota</taxon>
        <taxon>Bacilli</taxon>
        <taxon>Bacillales</taxon>
        <taxon>Bacillaceae</taxon>
        <taxon>Halalkalibacter</taxon>
    </lineage>
</organism>
<dbReference type="RefSeq" id="WP_052002355.1">
    <property type="nucleotide sequence ID" value="NZ_BAUT01000064.1"/>
</dbReference>
<comment type="caution">
    <text evidence="1">The sequence shown here is derived from an EMBL/GenBank/DDBJ whole genome shotgun (WGS) entry which is preliminary data.</text>
</comment>
<name>W4Q7U0_9BACI</name>
<dbReference type="STRING" id="1236970.JCM9140_3932"/>
<dbReference type="Proteomes" id="UP000018890">
    <property type="component" value="Unassembled WGS sequence"/>
</dbReference>
<evidence type="ECO:0000313" key="2">
    <source>
        <dbReference type="Proteomes" id="UP000018890"/>
    </source>
</evidence>
<keyword evidence="2" id="KW-1185">Reference proteome</keyword>
<reference evidence="1" key="1">
    <citation type="journal article" date="2014" name="Genome Announc.">
        <title>Draft Genome Sequences of Three Alkaliphilic Bacillus Strains, Bacillus wakoensis JCM 9140T, Bacillus akibai JCM 9157T, and Bacillus hemicellulosilyticus JCM 9152T.</title>
        <authorList>
            <person name="Yuki M."/>
            <person name="Oshima K."/>
            <person name="Suda W."/>
            <person name="Oshida Y."/>
            <person name="Kitamura K."/>
            <person name="Iida T."/>
            <person name="Hattori M."/>
            <person name="Ohkuma M."/>
        </authorList>
    </citation>
    <scope>NUCLEOTIDE SEQUENCE [LARGE SCALE GENOMIC DNA]</scope>
    <source>
        <strain evidence="1">JCM 9140</strain>
    </source>
</reference>
<gene>
    <name evidence="1" type="ORF">JCM9140_3932</name>
</gene>
<evidence type="ECO:0000313" key="1">
    <source>
        <dbReference type="EMBL" id="GAE27773.1"/>
    </source>
</evidence>
<dbReference type="EMBL" id="BAUT01000064">
    <property type="protein sequence ID" value="GAE27773.1"/>
    <property type="molecule type" value="Genomic_DNA"/>
</dbReference>
<proteinExistence type="predicted"/>
<dbReference type="AlphaFoldDB" id="W4Q7U0"/>
<protein>
    <submittedName>
        <fullName evidence="1">Uncharacterized protein</fullName>
    </submittedName>
</protein>